<dbReference type="Gene3D" id="3.40.50.300">
    <property type="entry name" value="P-loop containing nucleotide triphosphate hydrolases"/>
    <property type="match status" value="2"/>
</dbReference>
<dbReference type="PANTHER" id="PTHR12131">
    <property type="entry name" value="ATP-DEPENDENT RNA AND DNA HELICASE"/>
    <property type="match status" value="1"/>
</dbReference>
<evidence type="ECO:0008006" key="13">
    <source>
        <dbReference type="Google" id="ProtNLM"/>
    </source>
</evidence>
<proteinExistence type="predicted"/>
<keyword evidence="3" id="KW-0378">Hydrolase</keyword>
<dbReference type="AlphaFoldDB" id="A0A9P0HLN7"/>
<evidence type="ECO:0000256" key="4">
    <source>
        <dbReference type="ARBA" id="ARBA00022806"/>
    </source>
</evidence>
<dbReference type="GO" id="GO:0005524">
    <property type="term" value="F:ATP binding"/>
    <property type="evidence" value="ECO:0007669"/>
    <property type="project" value="UniProtKB-KW"/>
</dbReference>
<dbReference type="CDD" id="cd18024">
    <property type="entry name" value="DEXHc_Mtr4-like"/>
    <property type="match status" value="1"/>
</dbReference>
<dbReference type="Proteomes" id="UP001152798">
    <property type="component" value="Chromosome 5"/>
</dbReference>
<dbReference type="GO" id="GO:0016787">
    <property type="term" value="F:hydrolase activity"/>
    <property type="evidence" value="ECO:0007669"/>
    <property type="project" value="UniProtKB-KW"/>
</dbReference>
<dbReference type="InterPro" id="IPR025696">
    <property type="entry name" value="Beta-barrel_MTR4"/>
</dbReference>
<evidence type="ECO:0000256" key="2">
    <source>
        <dbReference type="ARBA" id="ARBA00022741"/>
    </source>
</evidence>
<comment type="subcellular location">
    <subcellularLocation>
        <location evidence="1">Nucleus</location>
    </subcellularLocation>
</comment>
<evidence type="ECO:0000256" key="5">
    <source>
        <dbReference type="ARBA" id="ARBA00022840"/>
    </source>
</evidence>
<dbReference type="PANTHER" id="PTHR12131:SF7">
    <property type="entry name" value="EXOSOME RNA HELICASE MTR4"/>
    <property type="match status" value="1"/>
</dbReference>
<dbReference type="FunFam" id="3.40.50.300:FF:000083">
    <property type="entry name" value="ATP-dependent RNA helicase DOB1"/>
    <property type="match status" value="1"/>
</dbReference>
<evidence type="ECO:0000313" key="11">
    <source>
        <dbReference type="EMBL" id="CAH1403746.1"/>
    </source>
</evidence>
<dbReference type="InterPro" id="IPR048392">
    <property type="entry name" value="MTR4-like_stalk"/>
</dbReference>
<reference evidence="11" key="1">
    <citation type="submission" date="2022-01" db="EMBL/GenBank/DDBJ databases">
        <authorList>
            <person name="King R."/>
        </authorList>
    </citation>
    <scope>NUCLEOTIDE SEQUENCE</scope>
</reference>
<evidence type="ECO:0000259" key="10">
    <source>
        <dbReference type="PROSITE" id="PS51194"/>
    </source>
</evidence>
<dbReference type="GO" id="GO:0000460">
    <property type="term" value="P:maturation of 5.8S rRNA"/>
    <property type="evidence" value="ECO:0007669"/>
    <property type="project" value="TreeGrafter"/>
</dbReference>
<evidence type="ECO:0000313" key="12">
    <source>
        <dbReference type="Proteomes" id="UP001152798"/>
    </source>
</evidence>
<dbReference type="PIRSF" id="PIRSF005198">
    <property type="entry name" value="Antiviral_helicase_SKI2"/>
    <property type="match status" value="1"/>
</dbReference>
<dbReference type="Pfam" id="PF13234">
    <property type="entry name" value="MTR4_beta-barrel"/>
    <property type="match status" value="1"/>
</dbReference>
<dbReference type="Pfam" id="PF00271">
    <property type="entry name" value="Helicase_C"/>
    <property type="match status" value="1"/>
</dbReference>
<dbReference type="SUPFAM" id="SSF52540">
    <property type="entry name" value="P-loop containing nucleoside triphosphate hydrolases"/>
    <property type="match status" value="1"/>
</dbReference>
<dbReference type="InterPro" id="IPR014001">
    <property type="entry name" value="Helicase_ATP-bd"/>
</dbReference>
<feature type="region of interest" description="Disordered" evidence="8">
    <location>
        <begin position="1"/>
        <end position="56"/>
    </location>
</feature>
<dbReference type="FunFam" id="3.40.50.300:FF:000141">
    <property type="entry name" value="ATP-dependent RNA helicase DOB1"/>
    <property type="match status" value="1"/>
</dbReference>
<dbReference type="FunFam" id="1.10.3380.30:FF:000002">
    <property type="entry name" value="superkiller viralicidic activity 2-like 2"/>
    <property type="match status" value="1"/>
</dbReference>
<keyword evidence="12" id="KW-1185">Reference proteome</keyword>
<feature type="coiled-coil region" evidence="7">
    <location>
        <begin position="799"/>
        <end position="826"/>
    </location>
</feature>
<dbReference type="Pfam" id="PF08148">
    <property type="entry name" value="DSHCT"/>
    <property type="match status" value="1"/>
</dbReference>
<keyword evidence="5" id="KW-0067">ATP-binding</keyword>
<feature type="domain" description="Helicase ATP-binding" evidence="9">
    <location>
        <begin position="131"/>
        <end position="287"/>
    </location>
</feature>
<evidence type="ECO:0000256" key="3">
    <source>
        <dbReference type="ARBA" id="ARBA00022801"/>
    </source>
</evidence>
<protein>
    <recommendedName>
        <fullName evidence="13">Superkiller viralicidic activity 2-like 2</fullName>
    </recommendedName>
</protein>
<dbReference type="GO" id="GO:0003723">
    <property type="term" value="F:RNA binding"/>
    <property type="evidence" value="ECO:0007669"/>
    <property type="project" value="InterPro"/>
</dbReference>
<dbReference type="SMART" id="SM00490">
    <property type="entry name" value="HELICc"/>
    <property type="match status" value="1"/>
</dbReference>
<evidence type="ECO:0000259" key="9">
    <source>
        <dbReference type="PROSITE" id="PS51192"/>
    </source>
</evidence>
<dbReference type="SMART" id="SM00487">
    <property type="entry name" value="DEXDc"/>
    <property type="match status" value="1"/>
</dbReference>
<dbReference type="InterPro" id="IPR016438">
    <property type="entry name" value="SKI2-like"/>
</dbReference>
<dbReference type="GO" id="GO:0006401">
    <property type="term" value="P:RNA catabolic process"/>
    <property type="evidence" value="ECO:0007669"/>
    <property type="project" value="InterPro"/>
</dbReference>
<dbReference type="GO" id="GO:0003724">
    <property type="term" value="F:RNA helicase activity"/>
    <property type="evidence" value="ECO:0007669"/>
    <property type="project" value="InterPro"/>
</dbReference>
<dbReference type="Pfam" id="PF00270">
    <property type="entry name" value="DEAD"/>
    <property type="match status" value="1"/>
</dbReference>
<name>A0A9P0HLN7_NEZVI</name>
<dbReference type="OrthoDB" id="64767at2759"/>
<dbReference type="Gene3D" id="1.10.3380.30">
    <property type="match status" value="1"/>
</dbReference>
<dbReference type="CDD" id="cd18795">
    <property type="entry name" value="SF2_C_Ski2"/>
    <property type="match status" value="1"/>
</dbReference>
<dbReference type="InterPro" id="IPR050699">
    <property type="entry name" value="RNA-DNA_Helicase"/>
</dbReference>
<dbReference type="SMART" id="SM01142">
    <property type="entry name" value="DSHCT"/>
    <property type="match status" value="1"/>
</dbReference>
<keyword evidence="4" id="KW-0347">Helicase</keyword>
<sequence length="1023" mass="117118">MNSLNLLFGAFQEPAHSTPPPDPPGNKDSKKRHFSEEDTSEPNQKKQSLEKDSINQSQADIDQSLQLKKARLMSISNLGSIQIKIHTVEALEYCLHEVALPPHVEYKPLIKPKKLLKEYKFILDPFQKEAIMCIENNESVLVSAHTSSGKTVVGEYSIIKSLNLKQRVIYTTPIKALSNQKYREFQEEFKDVGLITGDVTINPTAGCLIMTTEILRNMLYRGSEVMREVSWVIFDEIHYMRDKERGVVWEETLILLPDNVHYVFLSATIPNARQFAEWVAHIHSQPCHVVYTDYRPTPLQHFVFPVGGDCTHLIVDEKSVFNERNFELASKIVQDPGQGKKFENKKLNRRSDGKESSCLKLIRMIMEKNLAPALIFSFSKKDCEIYAMQVAKLDFNTTEEKQLVDEIFQNAMDVLSEEDRCLPQVENVLPLLRRGIGIHHGGLLPILKETIEVLFSEGLIKALFATETFAMGLNMPAKSVIFTSIKKFDGRNHRHITSGEYIQMSGRAGRRGLDDNGTVIVMLDEPLSTEEGKSLMQGKADPLNSAFHLSYNMLLNLIRVDDINPEYLLERSFFQFQNHTNLPILRKQHDEIDEQISNIVIENEKVVESYFILKKELNGLYAEYQTFIHKPQYLLPFLRPGRLVKACGRDRAEFGWGMVLSHRRANQKNNNPMKVDKNILIDVLILIDSKSTEENPKPCSKNDAGKMVVISLPHQSIMDVSTVCVVLPKDLRSADNQASAQMAYREVEERFKGDFPILDPLKNMNIEDTRFTFLVDKIAALKKRLEVHVANKTPDFEKVLETFEKKEELRESLENVANEIDKSMSLLQMEELRCRKRVLRRLEFCTESDVIELKGRVACEISCADELLLTEMLLSGTFNDLTPQQSAALLSCFVCEEKSNTHAKLSEELAKPFREAKELARKIIKVSKEAKMDINEDTYLDQMKPFLMDPVYSWCNGATFHEICKQTEIFEGSIIRCMRRLEELLRQLMQAAKTLGNQDLEVKFSMAINMIKRDIVFAASLYL</sequence>
<dbReference type="Pfam" id="PF21408">
    <property type="entry name" value="MTR4-like_stalk"/>
    <property type="match status" value="1"/>
</dbReference>
<dbReference type="InterPro" id="IPR012961">
    <property type="entry name" value="Ski2/MTR4_C"/>
</dbReference>
<feature type="domain" description="Helicase C-terminal" evidence="10">
    <location>
        <begin position="389"/>
        <end position="558"/>
    </location>
</feature>
<evidence type="ECO:0000256" key="8">
    <source>
        <dbReference type="SAM" id="MobiDB-lite"/>
    </source>
</evidence>
<gene>
    <name evidence="11" type="ORF">NEZAVI_LOCUS12307</name>
</gene>
<dbReference type="PROSITE" id="PS51194">
    <property type="entry name" value="HELICASE_CTER"/>
    <property type="match status" value="1"/>
</dbReference>
<keyword evidence="2" id="KW-0547">Nucleotide-binding</keyword>
<keyword evidence="7" id="KW-0175">Coiled coil</keyword>
<evidence type="ECO:0000256" key="1">
    <source>
        <dbReference type="ARBA" id="ARBA00004123"/>
    </source>
</evidence>
<keyword evidence="6" id="KW-0539">Nucleus</keyword>
<evidence type="ECO:0000256" key="7">
    <source>
        <dbReference type="SAM" id="Coils"/>
    </source>
</evidence>
<dbReference type="InterPro" id="IPR027417">
    <property type="entry name" value="P-loop_NTPase"/>
</dbReference>
<dbReference type="PROSITE" id="PS51192">
    <property type="entry name" value="HELICASE_ATP_BIND_1"/>
    <property type="match status" value="1"/>
</dbReference>
<dbReference type="Gene3D" id="2.40.30.300">
    <property type="match status" value="1"/>
</dbReference>
<dbReference type="GO" id="GO:0005634">
    <property type="term" value="C:nucleus"/>
    <property type="evidence" value="ECO:0007669"/>
    <property type="project" value="UniProtKB-SubCell"/>
</dbReference>
<dbReference type="EMBL" id="OV725081">
    <property type="protein sequence ID" value="CAH1403746.1"/>
    <property type="molecule type" value="Genomic_DNA"/>
</dbReference>
<feature type="compositionally biased region" description="Basic and acidic residues" evidence="8">
    <location>
        <begin position="43"/>
        <end position="53"/>
    </location>
</feature>
<organism evidence="11 12">
    <name type="scientific">Nezara viridula</name>
    <name type="common">Southern green stink bug</name>
    <name type="synonym">Cimex viridulus</name>
    <dbReference type="NCBI Taxonomy" id="85310"/>
    <lineage>
        <taxon>Eukaryota</taxon>
        <taxon>Metazoa</taxon>
        <taxon>Ecdysozoa</taxon>
        <taxon>Arthropoda</taxon>
        <taxon>Hexapoda</taxon>
        <taxon>Insecta</taxon>
        <taxon>Pterygota</taxon>
        <taxon>Neoptera</taxon>
        <taxon>Paraneoptera</taxon>
        <taxon>Hemiptera</taxon>
        <taxon>Heteroptera</taxon>
        <taxon>Panheteroptera</taxon>
        <taxon>Pentatomomorpha</taxon>
        <taxon>Pentatomoidea</taxon>
        <taxon>Pentatomidae</taxon>
        <taxon>Pentatominae</taxon>
        <taxon>Nezara</taxon>
    </lineage>
</organism>
<dbReference type="InterPro" id="IPR011545">
    <property type="entry name" value="DEAD/DEAH_box_helicase_dom"/>
</dbReference>
<dbReference type="InterPro" id="IPR001650">
    <property type="entry name" value="Helicase_C-like"/>
</dbReference>
<accession>A0A9P0HLN7</accession>
<evidence type="ECO:0000256" key="6">
    <source>
        <dbReference type="ARBA" id="ARBA00023242"/>
    </source>
</evidence>